<evidence type="ECO:0000256" key="2">
    <source>
        <dbReference type="ARBA" id="ARBA00022490"/>
    </source>
</evidence>
<evidence type="ECO:0000256" key="3">
    <source>
        <dbReference type="ARBA" id="ARBA00022795"/>
    </source>
</evidence>
<dbReference type="Pfam" id="PF05400">
    <property type="entry name" value="FliT"/>
    <property type="match status" value="1"/>
</dbReference>
<evidence type="ECO:0000313" key="9">
    <source>
        <dbReference type="Proteomes" id="UP000730618"/>
    </source>
</evidence>
<evidence type="ECO:0000256" key="1">
    <source>
        <dbReference type="ARBA" id="ARBA00004514"/>
    </source>
</evidence>
<evidence type="ECO:0000256" key="6">
    <source>
        <dbReference type="ARBA" id="ARBA00093785"/>
    </source>
</evidence>
<dbReference type="Proteomes" id="UP000730618">
    <property type="component" value="Unassembled WGS sequence"/>
</dbReference>
<keyword evidence="9" id="KW-1185">Reference proteome</keyword>
<evidence type="ECO:0000256" key="4">
    <source>
        <dbReference type="ARBA" id="ARBA00023186"/>
    </source>
</evidence>
<dbReference type="EMBL" id="CAJVCE010000028">
    <property type="protein sequence ID" value="CAG7656154.1"/>
    <property type="molecule type" value="Genomic_DNA"/>
</dbReference>
<comment type="caution">
    <text evidence="8">The sequence shown here is derived from an EMBL/GenBank/DDBJ whole genome shotgun (WGS) entry which is preliminary data.</text>
</comment>
<dbReference type="RefSeq" id="WP_218102502.1">
    <property type="nucleotide sequence ID" value="NZ_CAJVCE010000028.1"/>
</dbReference>
<keyword evidence="2" id="KW-0963">Cytoplasm</keyword>
<comment type="subcellular location">
    <subcellularLocation>
        <location evidence="1">Cytoplasm</location>
        <location evidence="1">Cytosol</location>
    </subcellularLocation>
</comment>
<gene>
    <name evidence="8" type="ORF">PAECIP111802_06317</name>
</gene>
<dbReference type="InterPro" id="IPR008622">
    <property type="entry name" value="FliT"/>
</dbReference>
<organism evidence="8 9">
    <name type="scientific">Paenibacillus allorhizosphaerae</name>
    <dbReference type="NCBI Taxonomy" id="2849866"/>
    <lineage>
        <taxon>Bacteria</taxon>
        <taxon>Bacillati</taxon>
        <taxon>Bacillota</taxon>
        <taxon>Bacilli</taxon>
        <taxon>Bacillales</taxon>
        <taxon>Paenibacillaceae</taxon>
        <taxon>Paenibacillus</taxon>
    </lineage>
</organism>
<accession>A0ABN7TUB0</accession>
<evidence type="ECO:0000256" key="5">
    <source>
        <dbReference type="ARBA" id="ARBA00093765"/>
    </source>
</evidence>
<keyword evidence="3" id="KW-1005">Bacterial flagellum biogenesis</keyword>
<name>A0ABN7TUB0_9BACL</name>
<evidence type="ECO:0000256" key="7">
    <source>
        <dbReference type="ARBA" id="ARBA00093797"/>
    </source>
</evidence>
<sequence>MQSLDDLISRLEFLTGEIMERLSVAAMEDVEEFVLQRDALIEQIVSVRRTPEERASFKDRVEVTLRWDDLIVGRMNKLKEEAQDGLKKMSLGKVQRGAYEIDYTPDSVFFDRKK</sequence>
<comment type="similarity">
    <text evidence="6">Belongs to the bacillales FliT family.</text>
</comment>
<proteinExistence type="inferred from homology"/>
<comment type="function">
    <text evidence="5">May act as an export chaperone for the filament capping protein FliD.</text>
</comment>
<evidence type="ECO:0000313" key="8">
    <source>
        <dbReference type="EMBL" id="CAG7656154.1"/>
    </source>
</evidence>
<protein>
    <recommendedName>
        <fullName evidence="7">Flagellar protein FliT</fullName>
    </recommendedName>
</protein>
<keyword evidence="4" id="KW-0143">Chaperone</keyword>
<reference evidence="8 9" key="1">
    <citation type="submission" date="2021-06" db="EMBL/GenBank/DDBJ databases">
        <authorList>
            <person name="Criscuolo A."/>
        </authorList>
    </citation>
    <scope>NUCLEOTIDE SEQUENCE [LARGE SCALE GENOMIC DNA]</scope>
    <source>
        <strain evidence="9">CIP 111802</strain>
    </source>
</reference>